<dbReference type="AlphaFoldDB" id="A0A2P5ANQ7"/>
<comment type="caution">
    <text evidence="2">The sequence shown here is derived from an EMBL/GenBank/DDBJ whole genome shotgun (WGS) entry which is preliminary data.</text>
</comment>
<protein>
    <submittedName>
        <fullName evidence="2">Uncharacterized protein</fullName>
    </submittedName>
</protein>
<dbReference type="EMBL" id="JXTB01000504">
    <property type="protein sequence ID" value="PON38184.1"/>
    <property type="molecule type" value="Genomic_DNA"/>
</dbReference>
<name>A0A2P5ANQ7_PARAD</name>
<evidence type="ECO:0000256" key="1">
    <source>
        <dbReference type="SAM" id="MobiDB-lite"/>
    </source>
</evidence>
<proteinExistence type="predicted"/>
<accession>A0A2P5ANQ7</accession>
<organism evidence="2 3">
    <name type="scientific">Parasponia andersonii</name>
    <name type="common">Sponia andersonii</name>
    <dbReference type="NCBI Taxonomy" id="3476"/>
    <lineage>
        <taxon>Eukaryota</taxon>
        <taxon>Viridiplantae</taxon>
        <taxon>Streptophyta</taxon>
        <taxon>Embryophyta</taxon>
        <taxon>Tracheophyta</taxon>
        <taxon>Spermatophyta</taxon>
        <taxon>Magnoliopsida</taxon>
        <taxon>eudicotyledons</taxon>
        <taxon>Gunneridae</taxon>
        <taxon>Pentapetalae</taxon>
        <taxon>rosids</taxon>
        <taxon>fabids</taxon>
        <taxon>Rosales</taxon>
        <taxon>Cannabaceae</taxon>
        <taxon>Parasponia</taxon>
    </lineage>
</organism>
<sequence length="131" mass="14517">MPTTHTQPLEKLPENQQPLMHRKKCSPTITLVNPSSMVSAQIISIVSACLEHNASLLGGLLVGFDRTIPGNENANHDLQLIDTSSTKHVKLQVGLGSRPKHKVDDKYSGTFQTSIRTLVYQQNFSTILWIL</sequence>
<evidence type="ECO:0000313" key="2">
    <source>
        <dbReference type="EMBL" id="PON38184.1"/>
    </source>
</evidence>
<reference evidence="3" key="1">
    <citation type="submission" date="2016-06" db="EMBL/GenBank/DDBJ databases">
        <title>Parallel loss of symbiosis genes in relatives of nitrogen-fixing non-legume Parasponia.</title>
        <authorList>
            <person name="Van Velzen R."/>
            <person name="Holmer R."/>
            <person name="Bu F."/>
            <person name="Rutten L."/>
            <person name="Van Zeijl A."/>
            <person name="Liu W."/>
            <person name="Santuari L."/>
            <person name="Cao Q."/>
            <person name="Sharma T."/>
            <person name="Shen D."/>
            <person name="Roswanjaya Y."/>
            <person name="Wardhani T."/>
            <person name="Kalhor M.S."/>
            <person name="Jansen J."/>
            <person name="Van den Hoogen J."/>
            <person name="Gungor B."/>
            <person name="Hartog M."/>
            <person name="Hontelez J."/>
            <person name="Verver J."/>
            <person name="Yang W.-C."/>
            <person name="Schijlen E."/>
            <person name="Repin R."/>
            <person name="Schilthuizen M."/>
            <person name="Schranz E."/>
            <person name="Heidstra R."/>
            <person name="Miyata K."/>
            <person name="Fedorova E."/>
            <person name="Kohlen W."/>
            <person name="Bisseling T."/>
            <person name="Smit S."/>
            <person name="Geurts R."/>
        </authorList>
    </citation>
    <scope>NUCLEOTIDE SEQUENCE [LARGE SCALE GENOMIC DNA]</scope>
    <source>
        <strain evidence="3">cv. WU1-14</strain>
    </source>
</reference>
<dbReference type="Proteomes" id="UP000237105">
    <property type="component" value="Unassembled WGS sequence"/>
</dbReference>
<gene>
    <name evidence="2" type="ORF">PanWU01x14_314770</name>
</gene>
<feature type="region of interest" description="Disordered" evidence="1">
    <location>
        <begin position="1"/>
        <end position="21"/>
    </location>
</feature>
<keyword evidence="3" id="KW-1185">Reference proteome</keyword>
<evidence type="ECO:0000313" key="3">
    <source>
        <dbReference type="Proteomes" id="UP000237105"/>
    </source>
</evidence>